<accession>B0TGR2</accession>
<dbReference type="PANTHER" id="PTHR32089">
    <property type="entry name" value="METHYL-ACCEPTING CHEMOTAXIS PROTEIN MCPB"/>
    <property type="match status" value="1"/>
</dbReference>
<dbReference type="KEGG" id="hmo:HM1_2116"/>
<dbReference type="CDD" id="cd12914">
    <property type="entry name" value="PDC1_DGC_like"/>
    <property type="match status" value="1"/>
</dbReference>
<evidence type="ECO:0000256" key="6">
    <source>
        <dbReference type="ARBA" id="ARBA00023136"/>
    </source>
</evidence>
<keyword evidence="6 8" id="KW-0472">Membrane</keyword>
<evidence type="ECO:0000256" key="3">
    <source>
        <dbReference type="ARBA" id="ARBA00022500"/>
    </source>
</evidence>
<dbReference type="SMART" id="SM00304">
    <property type="entry name" value="HAMP"/>
    <property type="match status" value="1"/>
</dbReference>
<dbReference type="CDD" id="cd12912">
    <property type="entry name" value="PDC2_MCP_like"/>
    <property type="match status" value="1"/>
</dbReference>
<keyword evidence="11" id="KW-1185">Reference proteome</keyword>
<dbReference type="AlphaFoldDB" id="B0TGR2"/>
<organism evidence="10 11">
    <name type="scientific">Heliobacterium modesticaldum (strain ATCC 51547 / Ice1)</name>
    <dbReference type="NCBI Taxonomy" id="498761"/>
    <lineage>
        <taxon>Bacteria</taxon>
        <taxon>Bacillati</taxon>
        <taxon>Bacillota</taxon>
        <taxon>Clostridia</taxon>
        <taxon>Eubacteriales</taxon>
        <taxon>Heliobacteriaceae</taxon>
        <taxon>Heliomicrobium</taxon>
    </lineage>
</organism>
<keyword evidence="4 8" id="KW-0812">Transmembrane</keyword>
<dbReference type="PROSITE" id="PS50885">
    <property type="entry name" value="HAMP"/>
    <property type="match status" value="1"/>
</dbReference>
<keyword evidence="3" id="KW-0145">Chemotaxis</keyword>
<dbReference type="GO" id="GO:0005886">
    <property type="term" value="C:plasma membrane"/>
    <property type="evidence" value="ECO:0007669"/>
    <property type="project" value="UniProtKB-SubCell"/>
</dbReference>
<dbReference type="eggNOG" id="COG0840">
    <property type="taxonomic scope" value="Bacteria"/>
</dbReference>
<evidence type="ECO:0000256" key="5">
    <source>
        <dbReference type="ARBA" id="ARBA00022989"/>
    </source>
</evidence>
<feature type="compositionally biased region" description="Basic and acidic residues" evidence="7">
    <location>
        <begin position="418"/>
        <end position="427"/>
    </location>
</feature>
<evidence type="ECO:0000256" key="7">
    <source>
        <dbReference type="SAM" id="MobiDB-lite"/>
    </source>
</evidence>
<evidence type="ECO:0000256" key="4">
    <source>
        <dbReference type="ARBA" id="ARBA00022692"/>
    </source>
</evidence>
<sequence>MTVKGKFSLMNGLAVLFTALAVAASIFFVFFQDEMDDTQSAVEMMADSLKQEFATDIREIKRAGVTEASFPELRSPDRQAVEEELALMFQQADDLYENLFILDRQGTMTAIYPPSPSLLGTDFSDRAYFKGVMATGKLQMSSVVKSRNTGNPIFVIAHPMRDEAGQIVGLFGQAVRFSVLQGRISEVTVGKTGFATIFDAEGKLIAHKDDEMVLSGKHTPPAVWEAAKSGNLHVFEFTNLYGEVSLGTVRPIEGTPWYLAVVVPKAEMLQGFISAAVWAAMITGAILIGFTAFLWWQIGKQLSPLEQMAGAARQAGEGDLTRRLEHDAKDEFGQLAGAFNSMQENLRRLIQQVAGNAAQLAAASEEMTANAHESADAAGQVAQSISQVAVAADDQDKIFTGALEKIAHQVEQVHQVVEDAKGHHRPSDGSGESDGGGQDRYAANRRDDGDNCCGKPQGL</sequence>
<dbReference type="HOGENOM" id="CLU_595512_0_0_9"/>
<dbReference type="SUPFAM" id="SSF58104">
    <property type="entry name" value="Methyl-accepting chemotaxis protein (MCP) signaling domain"/>
    <property type="match status" value="1"/>
</dbReference>
<dbReference type="EMBL" id="CP000930">
    <property type="protein sequence ID" value="ABZ84673.1"/>
    <property type="molecule type" value="Genomic_DNA"/>
</dbReference>
<dbReference type="OrthoDB" id="243053at2"/>
<dbReference type="RefSeq" id="WP_012283173.1">
    <property type="nucleotide sequence ID" value="NC_010337.2"/>
</dbReference>
<evidence type="ECO:0000313" key="10">
    <source>
        <dbReference type="EMBL" id="ABZ84673.1"/>
    </source>
</evidence>
<comment type="subcellular location">
    <subcellularLocation>
        <location evidence="1">Cell membrane</location>
        <topology evidence="1">Multi-pass membrane protein</topology>
    </subcellularLocation>
</comment>
<dbReference type="Pfam" id="PF00672">
    <property type="entry name" value="HAMP"/>
    <property type="match status" value="1"/>
</dbReference>
<gene>
    <name evidence="10" type="ORF">HM1_2116</name>
</gene>
<dbReference type="SUPFAM" id="SSF103190">
    <property type="entry name" value="Sensory domain-like"/>
    <property type="match status" value="1"/>
</dbReference>
<dbReference type="GO" id="GO:0007165">
    <property type="term" value="P:signal transduction"/>
    <property type="evidence" value="ECO:0007669"/>
    <property type="project" value="InterPro"/>
</dbReference>
<dbReference type="GO" id="GO:0006935">
    <property type="term" value="P:chemotaxis"/>
    <property type="evidence" value="ECO:0007669"/>
    <property type="project" value="UniProtKB-KW"/>
</dbReference>
<dbReference type="Gene3D" id="3.30.450.20">
    <property type="entry name" value="PAS domain"/>
    <property type="match status" value="1"/>
</dbReference>
<feature type="transmembrane region" description="Helical" evidence="8">
    <location>
        <begin position="275"/>
        <end position="296"/>
    </location>
</feature>
<keyword evidence="5 8" id="KW-1133">Transmembrane helix</keyword>
<name>B0TGR2_HELMI</name>
<dbReference type="Proteomes" id="UP000008550">
    <property type="component" value="Chromosome"/>
</dbReference>
<dbReference type="STRING" id="498761.HM1_2116"/>
<evidence type="ECO:0000313" key="11">
    <source>
        <dbReference type="Proteomes" id="UP000008550"/>
    </source>
</evidence>
<keyword evidence="2" id="KW-1003">Cell membrane</keyword>
<reference evidence="10 11" key="1">
    <citation type="journal article" date="2008" name="J. Bacteriol.">
        <title>The genome of Heliobacterium modesticaldum, a phototrophic representative of the Firmicutes containing the simplest photosynthetic apparatus.</title>
        <authorList>
            <person name="Sattley W.M."/>
            <person name="Madigan M.T."/>
            <person name="Swingley W.D."/>
            <person name="Cheung P.C."/>
            <person name="Clocksin K.M."/>
            <person name="Conrad A.L."/>
            <person name="Dejesa L.C."/>
            <person name="Honchak B.M."/>
            <person name="Jung D.O."/>
            <person name="Karbach L.E."/>
            <person name="Kurdoglu A."/>
            <person name="Lahiri S."/>
            <person name="Mastrian S.D."/>
            <person name="Page L.E."/>
            <person name="Taylor H.L."/>
            <person name="Wang Z.T."/>
            <person name="Raymond J."/>
            <person name="Chen M."/>
            <person name="Blankenship R.E."/>
            <person name="Touchman J.W."/>
        </authorList>
    </citation>
    <scope>NUCLEOTIDE SEQUENCE [LARGE SCALE GENOMIC DNA]</scope>
    <source>
        <strain evidence="11">ATCC 51547 / Ice1</strain>
    </source>
</reference>
<dbReference type="InterPro" id="IPR003660">
    <property type="entry name" value="HAMP_dom"/>
</dbReference>
<proteinExistence type="predicted"/>
<feature type="transmembrane region" description="Helical" evidence="8">
    <location>
        <begin position="12"/>
        <end position="31"/>
    </location>
</feature>
<dbReference type="PANTHER" id="PTHR32089:SF112">
    <property type="entry name" value="LYSOZYME-LIKE PROTEIN-RELATED"/>
    <property type="match status" value="1"/>
</dbReference>
<dbReference type="InterPro" id="IPR033479">
    <property type="entry name" value="dCache_1"/>
</dbReference>
<evidence type="ECO:0000259" key="9">
    <source>
        <dbReference type="PROSITE" id="PS50885"/>
    </source>
</evidence>
<feature type="region of interest" description="Disordered" evidence="7">
    <location>
        <begin position="418"/>
        <end position="459"/>
    </location>
</feature>
<dbReference type="Gene3D" id="1.10.287.950">
    <property type="entry name" value="Methyl-accepting chemotaxis protein"/>
    <property type="match status" value="1"/>
</dbReference>
<feature type="domain" description="HAMP" evidence="9">
    <location>
        <begin position="299"/>
        <end position="351"/>
    </location>
</feature>
<evidence type="ECO:0000256" key="1">
    <source>
        <dbReference type="ARBA" id="ARBA00004651"/>
    </source>
</evidence>
<dbReference type="InterPro" id="IPR029151">
    <property type="entry name" value="Sensor-like_sf"/>
</dbReference>
<evidence type="ECO:0000256" key="8">
    <source>
        <dbReference type="SAM" id="Phobius"/>
    </source>
</evidence>
<evidence type="ECO:0000256" key="2">
    <source>
        <dbReference type="ARBA" id="ARBA00022475"/>
    </source>
</evidence>
<dbReference type="Pfam" id="PF02743">
    <property type="entry name" value="dCache_1"/>
    <property type="match status" value="1"/>
</dbReference>
<dbReference type="CDD" id="cd06225">
    <property type="entry name" value="HAMP"/>
    <property type="match status" value="1"/>
</dbReference>
<protein>
    <submittedName>
        <fullName evidence="10">Methyl-accepting chemotaxis protein</fullName>
    </submittedName>
</protein>